<dbReference type="Gene3D" id="1.10.260.40">
    <property type="entry name" value="lambda repressor-like DNA-binding domains"/>
    <property type="match status" value="1"/>
</dbReference>
<dbReference type="SUPFAM" id="SSF47413">
    <property type="entry name" value="lambda repressor-like DNA-binding domains"/>
    <property type="match status" value="1"/>
</dbReference>
<evidence type="ECO:0000313" key="2">
    <source>
        <dbReference type="EMBL" id="MBT9282090.1"/>
    </source>
</evidence>
<dbReference type="CDD" id="cd00093">
    <property type="entry name" value="HTH_XRE"/>
    <property type="match status" value="1"/>
</dbReference>
<dbReference type="PROSITE" id="PS50943">
    <property type="entry name" value="HTH_CROC1"/>
    <property type="match status" value="1"/>
</dbReference>
<dbReference type="EMBL" id="JAHHQF010000050">
    <property type="protein sequence ID" value="MBT9282090.1"/>
    <property type="molecule type" value="Genomic_DNA"/>
</dbReference>
<gene>
    <name evidence="2" type="ORF">KM312_05465</name>
</gene>
<dbReference type="InterPro" id="IPR001387">
    <property type="entry name" value="Cro/C1-type_HTH"/>
</dbReference>
<dbReference type="AlphaFoldDB" id="A0A947CYB4"/>
<dbReference type="Proteomes" id="UP000748108">
    <property type="component" value="Unassembled WGS sequence"/>
</dbReference>
<dbReference type="NCBIfam" id="TIGR03830">
    <property type="entry name" value="CxxCG_CxxCG_HTH"/>
    <property type="match status" value="1"/>
</dbReference>
<dbReference type="InterPro" id="IPR025272">
    <property type="entry name" value="SocA_Panacea"/>
</dbReference>
<organism evidence="2 3">
    <name type="scientific">Hydrogenibacillus schlegelii</name>
    <name type="common">Bacillus schlegelii</name>
    <dbReference type="NCBI Taxonomy" id="1484"/>
    <lineage>
        <taxon>Bacteria</taxon>
        <taxon>Bacillati</taxon>
        <taxon>Bacillota</taxon>
        <taxon>Bacilli</taxon>
        <taxon>Bacillales</taxon>
        <taxon>Bacillales Family X. Incertae Sedis</taxon>
        <taxon>Hydrogenibacillus</taxon>
    </lineage>
</organism>
<dbReference type="Pfam" id="PF13274">
    <property type="entry name" value="SocA_Panacea"/>
    <property type="match status" value="1"/>
</dbReference>
<sequence>MMKMERFCQTCDQFRPSHVEEREETFTVRGEPITVRGPVRICDVCGEIMGDEELDGALLVKAYNEYRRRHGLLMPEEIRAIREQYNLSQTAAAKLLGWDPSTFARYENGALQKKDHDELLRRMRDDKEWVRALYRQNGHRISSLQRQRLELALNEIREPTKIEETEATFERLNKEGEFNPGKLFTVIRLITEKAGKVSKSVFLKYLFYIDFLSLKWHEKPIMGLAYIKNHYGPVPQSHDELLDYLEAVGAVHREKIKRKGEDEAELIEGMPVERAEPLEEYELDVVDYVIETLKGMNAERIKEFSHKEPAWIEGEMKEVIPYAKAKTLRIG</sequence>
<proteinExistence type="predicted"/>
<name>A0A947CYB4_HYDSH</name>
<dbReference type="InterPro" id="IPR032758">
    <property type="entry name" value="MqsA/HigA-2"/>
</dbReference>
<feature type="domain" description="HTH cro/C1-type" evidence="1">
    <location>
        <begin position="78"/>
        <end position="109"/>
    </location>
</feature>
<accession>A0A947CYB4</accession>
<evidence type="ECO:0000259" key="1">
    <source>
        <dbReference type="PROSITE" id="PS50943"/>
    </source>
</evidence>
<dbReference type="InterPro" id="IPR010982">
    <property type="entry name" value="Lambda_DNA-bd_dom_sf"/>
</dbReference>
<comment type="caution">
    <text evidence="2">The sequence shown here is derived from an EMBL/GenBank/DDBJ whole genome shotgun (WGS) entry which is preliminary data.</text>
</comment>
<reference evidence="2" key="1">
    <citation type="journal article" date="2021" name="Microbiology">
        <title>Metagenomic Analysis of the Microbial Community in the Underground Coal Fire Area (Kemerovo Region, Russia) Revealed Predominance of Thermophilic Members of the Phyla Deinococcus-thermus, Aquificae, and Firmicutes.</title>
        <authorList>
            <person name="Kadnikov V."/>
            <person name="Mardanov A.V."/>
            <person name="Beletsky A.V."/>
            <person name="Karnachuk O.V."/>
            <person name="Ravin N.V."/>
        </authorList>
    </citation>
    <scope>NUCLEOTIDE SEQUENCE</scope>
    <source>
        <strain evidence="2">RBS10-49</strain>
    </source>
</reference>
<dbReference type="InterPro" id="IPR022452">
    <property type="entry name" value="MqsA"/>
</dbReference>
<evidence type="ECO:0000313" key="3">
    <source>
        <dbReference type="Proteomes" id="UP000748108"/>
    </source>
</evidence>
<protein>
    <submittedName>
        <fullName evidence="2">DUF4065 domain-containing protein</fullName>
    </submittedName>
</protein>
<dbReference type="GO" id="GO:0003677">
    <property type="term" value="F:DNA binding"/>
    <property type="evidence" value="ECO:0007669"/>
    <property type="project" value="InterPro"/>
</dbReference>
<dbReference type="Pfam" id="PF15731">
    <property type="entry name" value="MqsA_antitoxin"/>
    <property type="match status" value="1"/>
</dbReference>